<dbReference type="InterPro" id="IPR003594">
    <property type="entry name" value="HATPase_dom"/>
</dbReference>
<dbReference type="EC" id="2.7.13.3" evidence="2"/>
<dbReference type="Gene3D" id="1.10.287.130">
    <property type="match status" value="1"/>
</dbReference>
<organism evidence="11 12">
    <name type="scientific">Brevibacillus fluminis</name>
    <dbReference type="NCBI Taxonomy" id="511487"/>
    <lineage>
        <taxon>Bacteria</taxon>
        <taxon>Bacillati</taxon>
        <taxon>Bacillota</taxon>
        <taxon>Bacilli</taxon>
        <taxon>Bacillales</taxon>
        <taxon>Paenibacillaceae</taxon>
        <taxon>Brevibacillus</taxon>
    </lineage>
</organism>
<dbReference type="SMART" id="SM00387">
    <property type="entry name" value="HATPase_c"/>
    <property type="match status" value="1"/>
</dbReference>
<dbReference type="NCBIfam" id="TIGR00229">
    <property type="entry name" value="sensory_box"/>
    <property type="match status" value="1"/>
</dbReference>
<dbReference type="SMART" id="SM00388">
    <property type="entry name" value="HisKA"/>
    <property type="match status" value="1"/>
</dbReference>
<feature type="domain" description="Histidine kinase" evidence="9">
    <location>
        <begin position="184"/>
        <end position="388"/>
    </location>
</feature>
<dbReference type="InterPro" id="IPR036890">
    <property type="entry name" value="HATPase_C_sf"/>
</dbReference>
<dbReference type="InterPro" id="IPR013767">
    <property type="entry name" value="PAS_fold"/>
</dbReference>
<keyword evidence="4" id="KW-0808">Transferase</keyword>
<dbReference type="PROSITE" id="PS50109">
    <property type="entry name" value="HIS_KIN"/>
    <property type="match status" value="1"/>
</dbReference>
<dbReference type="SMART" id="SM00091">
    <property type="entry name" value="PAS"/>
    <property type="match status" value="1"/>
</dbReference>
<keyword evidence="8" id="KW-0902">Two-component regulatory system</keyword>
<evidence type="ECO:0000256" key="2">
    <source>
        <dbReference type="ARBA" id="ARBA00012438"/>
    </source>
</evidence>
<evidence type="ECO:0000259" key="10">
    <source>
        <dbReference type="PROSITE" id="PS50112"/>
    </source>
</evidence>
<dbReference type="InterPro" id="IPR000014">
    <property type="entry name" value="PAS"/>
</dbReference>
<dbReference type="Proteomes" id="UP000271031">
    <property type="component" value="Unassembled WGS sequence"/>
</dbReference>
<dbReference type="InterPro" id="IPR005467">
    <property type="entry name" value="His_kinase_dom"/>
</dbReference>
<accession>A0A3M8DNC1</accession>
<protein>
    <recommendedName>
        <fullName evidence="2">histidine kinase</fullName>
        <ecNumber evidence="2">2.7.13.3</ecNumber>
    </recommendedName>
</protein>
<comment type="catalytic activity">
    <reaction evidence="1">
        <text>ATP + protein L-histidine = ADP + protein N-phospho-L-histidine.</text>
        <dbReference type="EC" id="2.7.13.3"/>
    </reaction>
</comment>
<evidence type="ECO:0000256" key="8">
    <source>
        <dbReference type="ARBA" id="ARBA00023012"/>
    </source>
</evidence>
<dbReference type="GO" id="GO:0000155">
    <property type="term" value="F:phosphorelay sensor kinase activity"/>
    <property type="evidence" value="ECO:0007669"/>
    <property type="project" value="InterPro"/>
</dbReference>
<name>A0A3M8DNC1_9BACL</name>
<dbReference type="InterPro" id="IPR035965">
    <property type="entry name" value="PAS-like_dom_sf"/>
</dbReference>
<dbReference type="CDD" id="cd00130">
    <property type="entry name" value="PAS"/>
    <property type="match status" value="1"/>
</dbReference>
<dbReference type="InterPro" id="IPR003661">
    <property type="entry name" value="HisK_dim/P_dom"/>
</dbReference>
<evidence type="ECO:0000256" key="7">
    <source>
        <dbReference type="ARBA" id="ARBA00022840"/>
    </source>
</evidence>
<keyword evidence="3" id="KW-0597">Phosphoprotein</keyword>
<evidence type="ECO:0000313" key="12">
    <source>
        <dbReference type="Proteomes" id="UP000271031"/>
    </source>
</evidence>
<proteinExistence type="predicted"/>
<dbReference type="Pfam" id="PF00512">
    <property type="entry name" value="HisKA"/>
    <property type="match status" value="1"/>
</dbReference>
<gene>
    <name evidence="11" type="ORF">EDM56_10350</name>
</gene>
<dbReference type="EMBL" id="RHHQ01000008">
    <property type="protein sequence ID" value="RNB89583.1"/>
    <property type="molecule type" value="Genomic_DNA"/>
</dbReference>
<feature type="domain" description="PAS" evidence="10">
    <location>
        <begin position="47"/>
        <end position="118"/>
    </location>
</feature>
<dbReference type="SUPFAM" id="SSF55785">
    <property type="entry name" value="PYP-like sensor domain (PAS domain)"/>
    <property type="match status" value="1"/>
</dbReference>
<evidence type="ECO:0000256" key="4">
    <source>
        <dbReference type="ARBA" id="ARBA00022679"/>
    </source>
</evidence>
<evidence type="ECO:0000313" key="11">
    <source>
        <dbReference type="EMBL" id="RNB89583.1"/>
    </source>
</evidence>
<dbReference type="OrthoDB" id="9815750at2"/>
<dbReference type="SUPFAM" id="SSF47384">
    <property type="entry name" value="Homodimeric domain of signal transducing histidine kinase"/>
    <property type="match status" value="1"/>
</dbReference>
<dbReference type="AlphaFoldDB" id="A0A3M8DNC1"/>
<dbReference type="Pfam" id="PF00989">
    <property type="entry name" value="PAS"/>
    <property type="match status" value="1"/>
</dbReference>
<sequence length="388" mass="43568">MFSRMKQWRKKQRGVGCAKTMSDVIKTELKRSTTARRQHAHDHLLQMEEGFRRLVDQSPDPVLICLDGGTIVYVNQEALDLLGASGCEQLIGRHACEFYHPDHREHALEHFRKVETGQNIGLVEGKVIGLDGRMKEIELKGTLTSYNRRPAIHVLVRDITEQKATQQLLRNQEKLSLAGQLAAGIAHEIRNPLTSLKGFLQLMQAHGTGKREYFQIMSSELNRIEGIVGEMLSLAKPASVQFKESDLVELLKHVVTLLETKAILNNVVIKAAYEVKTAVIHCDENQLKQAFINFIKNGIEAMPDGGEIFIHLCAPEDTSYRIVFSDQGCGIPEAQLEKLGEPFFTTKHFGTGLGFMMSEKIIRQHQGSIRIESQLNKGTKILVELPIS</sequence>
<keyword evidence="6" id="KW-0418">Kinase</keyword>
<evidence type="ECO:0000259" key="9">
    <source>
        <dbReference type="PROSITE" id="PS50109"/>
    </source>
</evidence>
<dbReference type="PANTHER" id="PTHR43065:SF34">
    <property type="entry name" value="SPORULATION KINASE A"/>
    <property type="match status" value="1"/>
</dbReference>
<dbReference type="PANTHER" id="PTHR43065">
    <property type="entry name" value="SENSOR HISTIDINE KINASE"/>
    <property type="match status" value="1"/>
</dbReference>
<comment type="caution">
    <text evidence="11">The sequence shown here is derived from an EMBL/GenBank/DDBJ whole genome shotgun (WGS) entry which is preliminary data.</text>
</comment>
<dbReference type="Pfam" id="PF02518">
    <property type="entry name" value="HATPase_c"/>
    <property type="match status" value="1"/>
</dbReference>
<keyword evidence="5" id="KW-0547">Nucleotide-binding</keyword>
<evidence type="ECO:0000256" key="1">
    <source>
        <dbReference type="ARBA" id="ARBA00000085"/>
    </source>
</evidence>
<evidence type="ECO:0000256" key="3">
    <source>
        <dbReference type="ARBA" id="ARBA00022553"/>
    </source>
</evidence>
<reference evidence="11 12" key="1">
    <citation type="submission" date="2018-10" db="EMBL/GenBank/DDBJ databases">
        <title>Phylogenomics of Brevibacillus.</title>
        <authorList>
            <person name="Dunlap C."/>
        </authorList>
    </citation>
    <scope>NUCLEOTIDE SEQUENCE [LARGE SCALE GENOMIC DNA]</scope>
    <source>
        <strain evidence="11 12">JCM 15716</strain>
    </source>
</reference>
<keyword evidence="12" id="KW-1185">Reference proteome</keyword>
<keyword evidence="7" id="KW-0067">ATP-binding</keyword>
<dbReference type="SUPFAM" id="SSF55874">
    <property type="entry name" value="ATPase domain of HSP90 chaperone/DNA topoisomerase II/histidine kinase"/>
    <property type="match status" value="1"/>
</dbReference>
<dbReference type="InterPro" id="IPR036097">
    <property type="entry name" value="HisK_dim/P_sf"/>
</dbReference>
<dbReference type="GO" id="GO:0006355">
    <property type="term" value="P:regulation of DNA-templated transcription"/>
    <property type="evidence" value="ECO:0007669"/>
    <property type="project" value="InterPro"/>
</dbReference>
<dbReference type="GO" id="GO:0005524">
    <property type="term" value="F:ATP binding"/>
    <property type="evidence" value="ECO:0007669"/>
    <property type="project" value="UniProtKB-KW"/>
</dbReference>
<dbReference type="PRINTS" id="PR00344">
    <property type="entry name" value="BCTRLSENSOR"/>
</dbReference>
<evidence type="ECO:0000256" key="5">
    <source>
        <dbReference type="ARBA" id="ARBA00022741"/>
    </source>
</evidence>
<dbReference type="PROSITE" id="PS50112">
    <property type="entry name" value="PAS"/>
    <property type="match status" value="1"/>
</dbReference>
<dbReference type="InterPro" id="IPR004358">
    <property type="entry name" value="Sig_transdc_His_kin-like_C"/>
</dbReference>
<evidence type="ECO:0000256" key="6">
    <source>
        <dbReference type="ARBA" id="ARBA00022777"/>
    </source>
</evidence>
<dbReference type="Gene3D" id="3.30.565.10">
    <property type="entry name" value="Histidine kinase-like ATPase, C-terminal domain"/>
    <property type="match status" value="1"/>
</dbReference>
<dbReference type="CDD" id="cd00082">
    <property type="entry name" value="HisKA"/>
    <property type="match status" value="1"/>
</dbReference>
<dbReference type="Gene3D" id="3.30.450.20">
    <property type="entry name" value="PAS domain"/>
    <property type="match status" value="1"/>
</dbReference>